<name>A0A540LJ30_MALBA</name>
<organism evidence="9 10">
    <name type="scientific">Malus baccata</name>
    <name type="common">Siberian crab apple</name>
    <name type="synonym">Pyrus baccata</name>
    <dbReference type="NCBI Taxonomy" id="106549"/>
    <lineage>
        <taxon>Eukaryota</taxon>
        <taxon>Viridiplantae</taxon>
        <taxon>Streptophyta</taxon>
        <taxon>Embryophyta</taxon>
        <taxon>Tracheophyta</taxon>
        <taxon>Spermatophyta</taxon>
        <taxon>Magnoliopsida</taxon>
        <taxon>eudicotyledons</taxon>
        <taxon>Gunneridae</taxon>
        <taxon>Pentapetalae</taxon>
        <taxon>rosids</taxon>
        <taxon>fabids</taxon>
        <taxon>Rosales</taxon>
        <taxon>Rosaceae</taxon>
        <taxon>Amygdaloideae</taxon>
        <taxon>Maleae</taxon>
        <taxon>Malus</taxon>
    </lineage>
</organism>
<keyword evidence="3" id="KW-0812">Transmembrane</keyword>
<dbReference type="InterPro" id="IPR029962">
    <property type="entry name" value="TBL"/>
</dbReference>
<keyword evidence="6" id="KW-0472">Membrane</keyword>
<reference evidence="9 10" key="1">
    <citation type="journal article" date="2019" name="G3 (Bethesda)">
        <title>Sequencing of a Wild Apple (Malus baccata) Genome Unravels the Differences Between Cultivated and Wild Apple Species Regarding Disease Resistance and Cold Tolerance.</title>
        <authorList>
            <person name="Chen X."/>
        </authorList>
    </citation>
    <scope>NUCLEOTIDE SEQUENCE [LARGE SCALE GENOMIC DNA]</scope>
    <source>
        <strain evidence="10">cv. Shandingzi</strain>
        <tissue evidence="9">Leaves</tissue>
    </source>
</reference>
<evidence type="ECO:0000259" key="8">
    <source>
        <dbReference type="Pfam" id="PF14416"/>
    </source>
</evidence>
<evidence type="ECO:0000313" key="10">
    <source>
        <dbReference type="Proteomes" id="UP000315295"/>
    </source>
</evidence>
<sequence>MSRLAPFLVTFLATATIFSLFLLYSPNPFLISPKQGLNDLNSVQNQTSIRAAQKEHQAPDRTNIKLLPPPKKEEECDLFKGHWIPDLRGAMYTNSSCATIPESKNCFRNGRRDRDFLNWRWKPEKCELPRFDPKTFLEIVRGKKMAFIGDSVARNHVESLLCLLSQEENPKDIYKYSDDRFRIWYFPQYDFTLMKLWSKYLIAAEERMVNGSGSGVFDLLLDKVDDKWAEQLPELDYAIFSAGHWFFRLMYLLEGDKLTGCVYCNEPNVTEYNNSQALRMAFRAIFKYINDCKNCKGGLLTLLRTFAPAHFEGGAWNTGGYCNRTSPLSKGEIDLGRFDWELRSIQVEEFERAKKEGEMEGRRFGVLDITRAMLMRPDGHPGVHWGNKWMKGYNDCVHWCMPGPVDYWNHFLMEIIRNEGGLVS</sequence>
<dbReference type="GO" id="GO:0005794">
    <property type="term" value="C:Golgi apparatus"/>
    <property type="evidence" value="ECO:0007669"/>
    <property type="project" value="TreeGrafter"/>
</dbReference>
<feature type="domain" description="Trichome birefringence-like N-terminal" evidence="8">
    <location>
        <begin position="74"/>
        <end position="127"/>
    </location>
</feature>
<comment type="subcellular location">
    <subcellularLocation>
        <location evidence="1">Membrane</location>
        <topology evidence="1">Single-pass membrane protein</topology>
    </subcellularLocation>
</comment>
<dbReference type="InterPro" id="IPR025846">
    <property type="entry name" value="TBL_N"/>
</dbReference>
<evidence type="ECO:0000256" key="1">
    <source>
        <dbReference type="ARBA" id="ARBA00004167"/>
    </source>
</evidence>
<dbReference type="EMBL" id="VIEB01000564">
    <property type="protein sequence ID" value="TQD86470.1"/>
    <property type="molecule type" value="Genomic_DNA"/>
</dbReference>
<evidence type="ECO:0000256" key="6">
    <source>
        <dbReference type="ARBA" id="ARBA00023136"/>
    </source>
</evidence>
<dbReference type="Pfam" id="PF13839">
    <property type="entry name" value="PC-Esterase"/>
    <property type="match status" value="1"/>
</dbReference>
<comment type="caution">
    <text evidence="9">The sequence shown here is derived from an EMBL/GenBank/DDBJ whole genome shotgun (WGS) entry which is preliminary data.</text>
</comment>
<dbReference type="InterPro" id="IPR026057">
    <property type="entry name" value="TBL_C"/>
</dbReference>
<evidence type="ECO:0000256" key="2">
    <source>
        <dbReference type="ARBA" id="ARBA00007727"/>
    </source>
</evidence>
<evidence type="ECO:0000259" key="7">
    <source>
        <dbReference type="Pfam" id="PF13839"/>
    </source>
</evidence>
<dbReference type="GO" id="GO:0016020">
    <property type="term" value="C:membrane"/>
    <property type="evidence" value="ECO:0007669"/>
    <property type="project" value="UniProtKB-SubCell"/>
</dbReference>
<gene>
    <name evidence="9" type="ORF">C1H46_027959</name>
</gene>
<feature type="domain" description="Trichome birefringence-like C-terminal" evidence="7">
    <location>
        <begin position="128"/>
        <end position="414"/>
    </location>
</feature>
<proteinExistence type="inferred from homology"/>
<evidence type="ECO:0000313" key="9">
    <source>
        <dbReference type="EMBL" id="TQD86470.1"/>
    </source>
</evidence>
<evidence type="ECO:0000256" key="4">
    <source>
        <dbReference type="ARBA" id="ARBA00022968"/>
    </source>
</evidence>
<evidence type="ECO:0000256" key="5">
    <source>
        <dbReference type="ARBA" id="ARBA00022989"/>
    </source>
</evidence>
<dbReference type="Proteomes" id="UP000315295">
    <property type="component" value="Unassembled WGS sequence"/>
</dbReference>
<keyword evidence="10" id="KW-1185">Reference proteome</keyword>
<protein>
    <submittedName>
        <fullName evidence="9">Uncharacterized protein</fullName>
    </submittedName>
</protein>
<dbReference type="PANTHER" id="PTHR32285:SF28">
    <property type="entry name" value="XYLOGLUCAN O-ACETYLTRANSFERASE 2"/>
    <property type="match status" value="1"/>
</dbReference>
<keyword evidence="5" id="KW-1133">Transmembrane helix</keyword>
<dbReference type="Pfam" id="PF14416">
    <property type="entry name" value="PMR5N"/>
    <property type="match status" value="1"/>
</dbReference>
<dbReference type="PANTHER" id="PTHR32285">
    <property type="entry name" value="PROTEIN TRICHOME BIREFRINGENCE-LIKE 9-RELATED"/>
    <property type="match status" value="1"/>
</dbReference>
<dbReference type="GO" id="GO:0016413">
    <property type="term" value="F:O-acetyltransferase activity"/>
    <property type="evidence" value="ECO:0007669"/>
    <property type="project" value="InterPro"/>
</dbReference>
<accession>A0A540LJ30</accession>
<keyword evidence="4" id="KW-0735">Signal-anchor</keyword>
<evidence type="ECO:0000256" key="3">
    <source>
        <dbReference type="ARBA" id="ARBA00022692"/>
    </source>
</evidence>
<dbReference type="AlphaFoldDB" id="A0A540LJ30"/>
<comment type="similarity">
    <text evidence="2">Belongs to the PC-esterase family. TBL subfamily.</text>
</comment>